<gene>
    <name evidence="1" type="ORF">ACFOYY_25120</name>
</gene>
<accession>A0ABV8F6H4</accession>
<dbReference type="RefSeq" id="WP_386192587.1">
    <property type="nucleotide sequence ID" value="NZ_JBHSBC010000030.1"/>
</dbReference>
<dbReference type="InterPro" id="IPR046214">
    <property type="entry name" value="DUF6247"/>
</dbReference>
<comment type="caution">
    <text evidence="1">The sequence shown here is derived from an EMBL/GenBank/DDBJ whole genome shotgun (WGS) entry which is preliminary data.</text>
</comment>
<reference evidence="2" key="1">
    <citation type="journal article" date="2019" name="Int. J. Syst. Evol. Microbiol.">
        <title>The Global Catalogue of Microorganisms (GCM) 10K type strain sequencing project: providing services to taxonomists for standard genome sequencing and annotation.</title>
        <authorList>
            <consortium name="The Broad Institute Genomics Platform"/>
            <consortium name="The Broad Institute Genome Sequencing Center for Infectious Disease"/>
            <person name="Wu L."/>
            <person name="Ma J."/>
        </authorList>
    </citation>
    <scope>NUCLEOTIDE SEQUENCE [LARGE SCALE GENOMIC DNA]</scope>
    <source>
        <strain evidence="2">TBRC 7912</strain>
    </source>
</reference>
<evidence type="ECO:0000313" key="2">
    <source>
        <dbReference type="Proteomes" id="UP001595698"/>
    </source>
</evidence>
<dbReference type="Pfam" id="PF19760">
    <property type="entry name" value="DUF6247"/>
    <property type="match status" value="1"/>
</dbReference>
<name>A0ABV8F6H4_9ACTN</name>
<dbReference type="EMBL" id="JBHSBC010000030">
    <property type="protein sequence ID" value="MFC3983434.1"/>
    <property type="molecule type" value="Genomic_DNA"/>
</dbReference>
<evidence type="ECO:0000313" key="1">
    <source>
        <dbReference type="EMBL" id="MFC3983434.1"/>
    </source>
</evidence>
<organism evidence="1 2">
    <name type="scientific">Streptosporangium jomthongense</name>
    <dbReference type="NCBI Taxonomy" id="1193683"/>
    <lineage>
        <taxon>Bacteria</taxon>
        <taxon>Bacillati</taxon>
        <taxon>Actinomycetota</taxon>
        <taxon>Actinomycetes</taxon>
        <taxon>Streptosporangiales</taxon>
        <taxon>Streptosporangiaceae</taxon>
        <taxon>Streptosporangium</taxon>
    </lineage>
</organism>
<dbReference type="Proteomes" id="UP001595698">
    <property type="component" value="Unassembled WGS sequence"/>
</dbReference>
<protein>
    <submittedName>
        <fullName evidence="1">DUF6247 family protein</fullName>
    </submittedName>
</protein>
<keyword evidence="2" id="KW-1185">Reference proteome</keyword>
<proteinExistence type="predicted"/>
<sequence length="96" mass="10950">MSVQLDEEDPQVILRGLPARERPEFLRQYRQAVDAARDDLARYKDLTRLLHRWHLVVIAANQPGYHDAIEAAKIEPGVPLVEALKAEAARRRASAR</sequence>